<feature type="region of interest" description="Disordered" evidence="24">
    <location>
        <begin position="99"/>
        <end position="121"/>
    </location>
</feature>
<dbReference type="PANTHER" id="PTHR24229">
    <property type="entry name" value="NEUROPEPTIDES RECEPTOR"/>
    <property type="match status" value="1"/>
</dbReference>
<dbReference type="InterPro" id="IPR000276">
    <property type="entry name" value="GPCR_Rhodpsn"/>
</dbReference>
<feature type="transmembrane region" description="Helical" evidence="25">
    <location>
        <begin position="221"/>
        <end position="241"/>
    </location>
</feature>
<name>A0A835U1N2_9PASS</name>
<sequence length="1459" mass="163201">MHNHTQQLLQKIPISCVQEAIPCTLVLLWSVQSVYGLASSLMPPPCYPSTRGIDYLLFPTTPLGISHLLALKLSSEASLPASLLTRDISCTVLISGDQSTDQEEGTSTWKPDKVADSLSPPEKCHHSYQRYTKMKTATNIYIFNLALADALATSTLPFQSVNYLMGTWPFGTILCKIVISIDYYNMFTSIFTLCTMSVDRYVAVCHPVKALDFRTPRNAKIINVCNWILSSAIGLPVMFMATTKYRHGSIDCTLTFSHPAWYWENLLKICVFIFAFIMPVLIITVCYGLMILRLKSVRMLSGSKEKDRNLRRITRMVLVVVAVFIVCWTPIHIYVIIKALVNIPETTFQTVSWHFCIALGYTNSCLNPVLYAFLDENFKRCFREFCIPTSSTIEQQNSTRVRQNTRDHASTANTVDRTNHQPQAGCLLEVQNTVASCESSYLPDTQLLTDSPNKSIPISKETKHWNFKKLKPLHCRDRVSCCMALRAVATATVICVLKSHEIMSNKTFVVQESTITNGRQACLLQGLVKSLHLIIIITFFLVCKEKNKLGMRTWVKEVAVKQINGIPANCWKTKKEQRGQSTPEDLFWLLLAQADSREEEDWLPEEIQKMEFSWRAHLAIMERSRPASGYSTRMIIAGEGPTQQRSPHPAHNMQIDTGKTNLCVVYIYLNFLAEKPTKWIRFYMIYRYAAEMLNAQKLIKINRKELIFDSAKLPVVQDVPTACSAMGPAVCAQRFHRNTAWTFPDMVLGYSQRSSTSGEFCFNLLAQETREKDSESERCSSKTEVTSFKSLFVLPETETSEAETSSLLHLPTYTWSSAIRLGVLVRRAIYVDKSLQDIITNLVKQSNRQPVFPSPSDVSPTLSSPPLASASVKGPVTGSLRTGHTLAAQGVLRAGSLASRRAPQPLKDTPELRSFAIVQQGLDCKVQYLLMATAVAKTQRLSLTFEIDAQHRNKNCSRSQKLPNVLWLFSLLLVLGTAPLHLPCATSLLPLSFVPNTHINIAPEADTETVRASHFPKLETTAGLCRWGHRWCTRLRGPVQAFTAPAASPELKQAPFCIARQCNIVRETENPDDGAEAIYRHPLSLLFSSKNCVLPAELTSVPGTSGAEKQQIIQSSYFPQASISPAAAESKLQVQKQHMHVEHNIAFCRHPSVTMPKLPEVLSKGTLSKGKSKTKGVEAVGNVSSTKIVSLIIRRFTHTKNADTDYLHTNHYHRHLTKAAAAKDTLLDKAFGSDPTQLKYKPEVPVCLQERKGFKDLSSPITPSPKETLLGIAYKPAHLSSSHWKTPELPPDPTHSAPVVQSKHKGRSVMLQVTHHSLPINLDHFITSSLLLDSSSLFENTTASPASLSCWLEVLSFKGCPEAFSKLSATKDSVLNLYLNKGCLCTILVQKETIEMDRISNTADEKQEQHPELQRNESQKTSSQFHSWSCNSSLENKHSQHIPAPRQHLRQITQGFEVT</sequence>
<evidence type="ECO:0000256" key="1">
    <source>
        <dbReference type="ARBA" id="ARBA00004177"/>
    </source>
</evidence>
<evidence type="ECO:0000256" key="22">
    <source>
        <dbReference type="RuleBase" id="RU000688"/>
    </source>
</evidence>
<reference evidence="28 29" key="2">
    <citation type="journal article" date="2021" name="J. Hered.">
        <title>Feather Gene Expression Elucidates the Developmental Basis of Plumage Iridescence in African Starlings.</title>
        <authorList>
            <person name="Rubenstein D.R."/>
            <person name="Corvelo A."/>
            <person name="MacManes M.D."/>
            <person name="Maia R."/>
            <person name="Narzisi G."/>
            <person name="Rousaki A."/>
            <person name="Vandenabeele P."/>
            <person name="Shawkey M.D."/>
            <person name="Solomon J."/>
        </authorList>
    </citation>
    <scope>NUCLEOTIDE SEQUENCE [LARGE SCALE GENOMIC DNA]</scope>
    <source>
        <strain evidence="28">SS15</strain>
    </source>
</reference>
<evidence type="ECO:0000313" key="29">
    <source>
        <dbReference type="Proteomes" id="UP000618051"/>
    </source>
</evidence>
<keyword evidence="23" id="KW-0175">Coiled coil</keyword>
<dbReference type="OrthoDB" id="6076970at2759"/>
<dbReference type="PANTHER" id="PTHR24229:SF7">
    <property type="entry name" value="MU-TYPE OPIOID RECEPTOR"/>
    <property type="match status" value="1"/>
</dbReference>
<feature type="transmembrane region" description="Helical" evidence="25">
    <location>
        <begin position="313"/>
        <end position="337"/>
    </location>
</feature>
<evidence type="ECO:0000256" key="21">
    <source>
        <dbReference type="ARBA" id="ARBA00023288"/>
    </source>
</evidence>
<evidence type="ECO:0000256" key="24">
    <source>
        <dbReference type="SAM" id="MobiDB-lite"/>
    </source>
</evidence>
<evidence type="ECO:0000256" key="5">
    <source>
        <dbReference type="ARBA" id="ARBA00004651"/>
    </source>
</evidence>
<comment type="similarity">
    <text evidence="22">Belongs to the G-protein coupled receptor 1 family.</text>
</comment>
<evidence type="ECO:0000256" key="18">
    <source>
        <dbReference type="ARBA" id="ARBA00023180"/>
    </source>
</evidence>
<dbReference type="PROSITE" id="PS00237">
    <property type="entry name" value="G_PROTEIN_RECEP_F1_1"/>
    <property type="match status" value="1"/>
</dbReference>
<protein>
    <recommendedName>
        <fullName evidence="6">Mu-type opioid receptor</fullName>
    </recommendedName>
</protein>
<keyword evidence="13 22" id="KW-0297">G-protein coupled receptor</keyword>
<feature type="region of interest" description="Disordered" evidence="24">
    <location>
        <begin position="849"/>
        <end position="875"/>
    </location>
</feature>
<reference evidence="27" key="1">
    <citation type="submission" date="2020-10" db="EMBL/GenBank/DDBJ databases">
        <title>Feather gene expression reveals the developmental basis of iridescence in African starlings.</title>
        <authorList>
            <person name="Rubenstein D.R."/>
        </authorList>
    </citation>
    <scope>NUCLEOTIDE SEQUENCE</scope>
    <source>
        <strain evidence="27">SS15</strain>
        <tissue evidence="27">Liver</tissue>
    </source>
</reference>
<dbReference type="GO" id="GO:0038047">
    <property type="term" value="F:morphine receptor activity"/>
    <property type="evidence" value="ECO:0007669"/>
    <property type="project" value="TreeGrafter"/>
</dbReference>
<dbReference type="PRINTS" id="PR00537">
    <property type="entry name" value="MUOPIOIDR"/>
</dbReference>
<keyword evidence="17 22" id="KW-0675">Receptor</keyword>
<dbReference type="Pfam" id="PF00001">
    <property type="entry name" value="7tm_1"/>
    <property type="match status" value="1"/>
</dbReference>
<proteinExistence type="inferred from homology"/>
<evidence type="ECO:0000256" key="2">
    <source>
        <dbReference type="ARBA" id="ARBA00004279"/>
    </source>
</evidence>
<evidence type="ECO:0000256" key="23">
    <source>
        <dbReference type="SAM" id="Coils"/>
    </source>
</evidence>
<keyword evidence="20" id="KW-0966">Cell projection</keyword>
<comment type="subcellular location">
    <subcellularLocation>
        <location evidence="5">Cell membrane</location>
        <topology evidence="5">Multi-pass membrane protein</topology>
    </subcellularLocation>
    <subcellularLocation>
        <location evidence="4">Cell projection</location>
        <location evidence="4">Axon</location>
    </subcellularLocation>
    <subcellularLocation>
        <location evidence="2">Cell projection</location>
        <location evidence="2">Dendrite</location>
    </subcellularLocation>
    <subcellularLocation>
        <location evidence="1">Endosome</location>
    </subcellularLocation>
    <subcellularLocation>
        <location evidence="3">Perikaryon</location>
    </subcellularLocation>
</comment>
<evidence type="ECO:0000256" key="4">
    <source>
        <dbReference type="ARBA" id="ARBA00004489"/>
    </source>
</evidence>
<dbReference type="PRINTS" id="PR00237">
    <property type="entry name" value="GPCRRHODOPSN"/>
</dbReference>
<organism evidence="27">
    <name type="scientific">Lamprotornis superbus</name>
    <dbReference type="NCBI Taxonomy" id="245042"/>
    <lineage>
        <taxon>Eukaryota</taxon>
        <taxon>Metazoa</taxon>
        <taxon>Chordata</taxon>
        <taxon>Craniata</taxon>
        <taxon>Vertebrata</taxon>
        <taxon>Euteleostomi</taxon>
        <taxon>Archelosauria</taxon>
        <taxon>Archosauria</taxon>
        <taxon>Dinosauria</taxon>
        <taxon>Saurischia</taxon>
        <taxon>Theropoda</taxon>
        <taxon>Coelurosauria</taxon>
        <taxon>Aves</taxon>
        <taxon>Neognathae</taxon>
        <taxon>Neoaves</taxon>
        <taxon>Telluraves</taxon>
        <taxon>Australaves</taxon>
        <taxon>Passeriformes</taxon>
        <taxon>Sturnidae</taxon>
        <taxon>Lamprotornis</taxon>
    </lineage>
</organism>
<comment type="caution">
    <text evidence="27">The sequence shown here is derived from an EMBL/GenBank/DDBJ whole genome shotgun (WGS) entry which is preliminary data.</text>
</comment>
<dbReference type="SUPFAM" id="SSF81321">
    <property type="entry name" value="Family A G protein-coupled receptor-like"/>
    <property type="match status" value="1"/>
</dbReference>
<evidence type="ECO:0000256" key="9">
    <source>
        <dbReference type="ARBA" id="ARBA00022692"/>
    </source>
</evidence>
<dbReference type="GO" id="GO:0043204">
    <property type="term" value="C:perikaryon"/>
    <property type="evidence" value="ECO:0007669"/>
    <property type="project" value="UniProtKB-SubCell"/>
</dbReference>
<dbReference type="GO" id="GO:0004979">
    <property type="term" value="F:beta-endorphin receptor activity"/>
    <property type="evidence" value="ECO:0007669"/>
    <property type="project" value="InterPro"/>
</dbReference>
<dbReference type="EMBL" id="JADDUC010000001">
    <property type="protein sequence ID" value="KAG0137234.1"/>
    <property type="molecule type" value="Genomic_DNA"/>
</dbReference>
<gene>
    <name evidence="27" type="ORF">IHE44_000073</name>
    <name evidence="28" type="ORF">IHE44_0009349</name>
</gene>
<dbReference type="PROSITE" id="PS50262">
    <property type="entry name" value="G_PROTEIN_RECEP_F1_2"/>
    <property type="match status" value="1"/>
</dbReference>
<keyword evidence="19 22" id="KW-0807">Transducer</keyword>
<keyword evidence="16" id="KW-1015">Disulfide bond</keyword>
<feature type="transmembrane region" description="Helical" evidence="25">
    <location>
        <begin position="523"/>
        <end position="543"/>
    </location>
</feature>
<evidence type="ECO:0000256" key="3">
    <source>
        <dbReference type="ARBA" id="ARBA00004484"/>
    </source>
</evidence>
<feature type="domain" description="G-protein coupled receptors family 1 profile" evidence="26">
    <location>
        <begin position="130"/>
        <end position="371"/>
    </location>
</feature>
<dbReference type="GO" id="GO:0005768">
    <property type="term" value="C:endosome"/>
    <property type="evidence" value="ECO:0007669"/>
    <property type="project" value="UniProtKB-SubCell"/>
</dbReference>
<dbReference type="CDD" id="cd15090">
    <property type="entry name" value="7tmA_Mu_opioid_R"/>
    <property type="match status" value="1"/>
</dbReference>
<evidence type="ECO:0000256" key="19">
    <source>
        <dbReference type="ARBA" id="ARBA00023224"/>
    </source>
</evidence>
<evidence type="ECO:0000256" key="11">
    <source>
        <dbReference type="ARBA" id="ARBA00022843"/>
    </source>
</evidence>
<dbReference type="GO" id="GO:0031681">
    <property type="term" value="F:G-protein beta-subunit binding"/>
    <property type="evidence" value="ECO:0007669"/>
    <property type="project" value="TreeGrafter"/>
</dbReference>
<evidence type="ECO:0000256" key="16">
    <source>
        <dbReference type="ARBA" id="ARBA00023157"/>
    </source>
</evidence>
<evidence type="ECO:0000313" key="27">
    <source>
        <dbReference type="EMBL" id="KAG0137234.1"/>
    </source>
</evidence>
<evidence type="ECO:0000256" key="13">
    <source>
        <dbReference type="ARBA" id="ARBA00023040"/>
    </source>
</evidence>
<dbReference type="EMBL" id="JADDUC020000003">
    <property type="protein sequence ID" value="KAI1240901.1"/>
    <property type="molecule type" value="Genomic_DNA"/>
</dbReference>
<reference evidence="28" key="3">
    <citation type="submission" date="2022-01" db="EMBL/GenBank/DDBJ databases">
        <authorList>
            <person name="Rubenstein D.R."/>
        </authorList>
    </citation>
    <scope>NUCLEOTIDE SEQUENCE</scope>
    <source>
        <strain evidence="28">SS15</strain>
        <tissue evidence="28">Liver</tissue>
    </source>
</reference>
<dbReference type="InterPro" id="IPR017452">
    <property type="entry name" value="GPCR_Rhodpsn_7TM"/>
</dbReference>
<dbReference type="GO" id="GO:0030425">
    <property type="term" value="C:dendrite"/>
    <property type="evidence" value="ECO:0007669"/>
    <property type="project" value="UniProtKB-SubCell"/>
</dbReference>
<keyword evidence="14 25" id="KW-0472">Membrane</keyword>
<keyword evidence="7" id="KW-1003">Cell membrane</keyword>
<keyword evidence="9 22" id="KW-0812">Transmembrane</keyword>
<keyword evidence="29" id="KW-1185">Reference proteome</keyword>
<dbReference type="Gene3D" id="1.20.1070.10">
    <property type="entry name" value="Rhodopsin 7-helix transmembrane proteins"/>
    <property type="match status" value="1"/>
</dbReference>
<evidence type="ECO:0000256" key="12">
    <source>
        <dbReference type="ARBA" id="ARBA00022989"/>
    </source>
</evidence>
<feature type="compositionally biased region" description="Low complexity" evidence="24">
    <location>
        <begin position="859"/>
        <end position="871"/>
    </location>
</feature>
<keyword evidence="11" id="KW-0832">Ubl conjugation</keyword>
<evidence type="ECO:0000313" key="28">
    <source>
        <dbReference type="EMBL" id="KAI1240901.1"/>
    </source>
</evidence>
<evidence type="ECO:0000256" key="17">
    <source>
        <dbReference type="ARBA" id="ARBA00023170"/>
    </source>
</evidence>
<evidence type="ECO:0000256" key="15">
    <source>
        <dbReference type="ARBA" id="ARBA00023139"/>
    </source>
</evidence>
<dbReference type="InterPro" id="IPR001418">
    <property type="entry name" value="Opioid_rcpt"/>
</dbReference>
<dbReference type="InterPro" id="IPR000105">
    <property type="entry name" value="Mu_opioid_rcpt"/>
</dbReference>
<keyword evidence="10" id="KW-0967">Endosome</keyword>
<keyword evidence="12 25" id="KW-1133">Transmembrane helix</keyword>
<evidence type="ECO:0000256" key="14">
    <source>
        <dbReference type="ARBA" id="ARBA00023136"/>
    </source>
</evidence>
<evidence type="ECO:0000259" key="26">
    <source>
        <dbReference type="PROSITE" id="PS50262"/>
    </source>
</evidence>
<accession>A0A835U1N2</accession>
<evidence type="ECO:0000256" key="20">
    <source>
        <dbReference type="ARBA" id="ARBA00023273"/>
    </source>
</evidence>
<evidence type="ECO:0000256" key="25">
    <source>
        <dbReference type="SAM" id="Phobius"/>
    </source>
</evidence>
<evidence type="ECO:0000256" key="7">
    <source>
        <dbReference type="ARBA" id="ARBA00022475"/>
    </source>
</evidence>
<evidence type="ECO:0000256" key="8">
    <source>
        <dbReference type="ARBA" id="ARBA00022553"/>
    </source>
</evidence>
<dbReference type="Proteomes" id="UP000618051">
    <property type="component" value="Unassembled WGS sequence"/>
</dbReference>
<dbReference type="GO" id="GO:0019233">
    <property type="term" value="P:sensory perception of pain"/>
    <property type="evidence" value="ECO:0007669"/>
    <property type="project" value="TreeGrafter"/>
</dbReference>
<feature type="coiled-coil region" evidence="23">
    <location>
        <begin position="1389"/>
        <end position="1416"/>
    </location>
</feature>
<dbReference type="GO" id="GO:0042923">
    <property type="term" value="F:neuropeptide binding"/>
    <property type="evidence" value="ECO:0007669"/>
    <property type="project" value="TreeGrafter"/>
</dbReference>
<keyword evidence="18" id="KW-0325">Glycoprotein</keyword>
<keyword evidence="21" id="KW-0449">Lipoprotein</keyword>
<feature type="transmembrane region" description="Helical" evidence="25">
    <location>
        <begin position="266"/>
        <end position="292"/>
    </location>
</feature>
<dbReference type="PRINTS" id="PR00384">
    <property type="entry name" value="OPIOIDR"/>
</dbReference>
<dbReference type="GO" id="GO:0030424">
    <property type="term" value="C:axon"/>
    <property type="evidence" value="ECO:0007669"/>
    <property type="project" value="UniProtKB-SubCell"/>
</dbReference>
<keyword evidence="8" id="KW-0597">Phosphoprotein</keyword>
<dbReference type="GO" id="GO:0001965">
    <property type="term" value="F:G-protein alpha-subunit binding"/>
    <property type="evidence" value="ECO:0007669"/>
    <property type="project" value="TreeGrafter"/>
</dbReference>
<dbReference type="FunFam" id="1.20.1070.10:FF:000014">
    <property type="entry name" value="Kappa-type opioid receptor 1"/>
    <property type="match status" value="1"/>
</dbReference>
<keyword evidence="15" id="KW-0564">Palmitate</keyword>
<evidence type="ECO:0000256" key="6">
    <source>
        <dbReference type="ARBA" id="ARBA00017401"/>
    </source>
</evidence>
<evidence type="ECO:0000256" key="10">
    <source>
        <dbReference type="ARBA" id="ARBA00022753"/>
    </source>
</evidence>
<dbReference type="GO" id="GO:0005886">
    <property type="term" value="C:plasma membrane"/>
    <property type="evidence" value="ECO:0007669"/>
    <property type="project" value="UniProtKB-SubCell"/>
</dbReference>